<dbReference type="SUPFAM" id="SSF52266">
    <property type="entry name" value="SGNH hydrolase"/>
    <property type="match status" value="1"/>
</dbReference>
<reference evidence="3 4" key="1">
    <citation type="submission" date="2018-01" db="EMBL/GenBank/DDBJ databases">
        <authorList>
            <person name="Gaut B.S."/>
            <person name="Morton B.R."/>
            <person name="Clegg M.T."/>
            <person name="Duvall M.R."/>
        </authorList>
    </citation>
    <scope>NUCLEOTIDE SEQUENCE [LARGE SCALE GENOMIC DNA]</scope>
    <source>
        <strain evidence="3">GP69</strain>
    </source>
</reference>
<dbReference type="Gene3D" id="3.40.50.1110">
    <property type="entry name" value="SGNH hydrolase"/>
    <property type="match status" value="1"/>
</dbReference>
<keyword evidence="4" id="KW-1185">Reference proteome</keyword>
<dbReference type="CDD" id="cd00229">
    <property type="entry name" value="SGNH_hydrolase"/>
    <property type="match status" value="1"/>
</dbReference>
<keyword evidence="1" id="KW-0812">Transmembrane</keyword>
<evidence type="ECO:0000313" key="3">
    <source>
        <dbReference type="EMBL" id="SOY30119.1"/>
    </source>
</evidence>
<dbReference type="EMBL" id="OFSM01000014">
    <property type="protein sequence ID" value="SOY30119.1"/>
    <property type="molecule type" value="Genomic_DNA"/>
</dbReference>
<dbReference type="Pfam" id="PF13472">
    <property type="entry name" value="Lipase_GDSL_2"/>
    <property type="match status" value="1"/>
</dbReference>
<evidence type="ECO:0000259" key="2">
    <source>
        <dbReference type="Pfam" id="PF13472"/>
    </source>
</evidence>
<keyword evidence="1" id="KW-0472">Membrane</keyword>
<protein>
    <recommendedName>
        <fullName evidence="2">SGNH hydrolase-type esterase domain-containing protein</fullName>
    </recommendedName>
</protein>
<keyword evidence="1" id="KW-1133">Transmembrane helix</keyword>
<dbReference type="AlphaFoldDB" id="A0A2K4ZI09"/>
<evidence type="ECO:0000256" key="1">
    <source>
        <dbReference type="SAM" id="Phobius"/>
    </source>
</evidence>
<gene>
    <name evidence="3" type="ORF">AMURIS_02842</name>
</gene>
<dbReference type="OrthoDB" id="2047299at2"/>
<organism evidence="3 4">
    <name type="scientific">Acetatifactor muris</name>
    <dbReference type="NCBI Taxonomy" id="879566"/>
    <lineage>
        <taxon>Bacteria</taxon>
        <taxon>Bacillati</taxon>
        <taxon>Bacillota</taxon>
        <taxon>Clostridia</taxon>
        <taxon>Lachnospirales</taxon>
        <taxon>Lachnospiraceae</taxon>
        <taxon>Acetatifactor</taxon>
    </lineage>
</organism>
<dbReference type="InterPro" id="IPR013830">
    <property type="entry name" value="SGNH_hydro"/>
</dbReference>
<proteinExistence type="predicted"/>
<dbReference type="InterPro" id="IPR036514">
    <property type="entry name" value="SGNH_hydro_sf"/>
</dbReference>
<name>A0A2K4ZI09_9FIRM</name>
<feature type="transmembrane region" description="Helical" evidence="1">
    <location>
        <begin position="9"/>
        <end position="29"/>
    </location>
</feature>
<feature type="domain" description="SGNH hydrolase-type esterase" evidence="2">
    <location>
        <begin position="278"/>
        <end position="481"/>
    </location>
</feature>
<evidence type="ECO:0000313" key="4">
    <source>
        <dbReference type="Proteomes" id="UP000236311"/>
    </source>
</evidence>
<accession>A0A2K4ZI09</accession>
<sequence>MHKQSSKHIILIAGILLLIAAGLVGLVLYRCHSKTVFSGNNPQTDDGRMDDDLIRLSEEDYEAVLLSMHSPGQFREEDFSSFRGINALVTSHAILDTAELSAYLDCILNSGNAVTNLYLCLDPELLWTTVRQNPADWSSGLQNHLYSYMEAHPDITFEILLPYPYIEYWLNLKEDRLNTLITLYHTLTVELCAYPNVKVFFPGAEYWLMVNPDNYTDTFFDANEIITQKIFLSVFCDSLYQITPENEDSCWTSLRDLIAREKASPTFYPDLSDWCLVFFGDSVLGNFPGSSSIPGYVAGLSDAAVYNFAIGGSSGASHGEGTQDFPNIIDDFLAENTSPSDSGTLFTPGGEEAGNFRRKNLCFIINYGFNDYFSGSRIENLEDPYDTATFKGGLRTCITKLQTAFPDAGFILVTPTHTGYFNRGMDKNGTDGDIFPAYISASLELAEELNLSFIDNYNNYIITDENLGEYLSDTCHPNEKGRLLLATTLMYFIHEEMADNI</sequence>
<dbReference type="RefSeq" id="WP_103240185.1">
    <property type="nucleotide sequence ID" value="NZ_CANRXC010000002.1"/>
</dbReference>
<dbReference type="Proteomes" id="UP000236311">
    <property type="component" value="Unassembled WGS sequence"/>
</dbReference>